<dbReference type="SUPFAM" id="SSF51126">
    <property type="entry name" value="Pectin lyase-like"/>
    <property type="match status" value="1"/>
</dbReference>
<evidence type="ECO:0000259" key="1">
    <source>
        <dbReference type="Pfam" id="PF12708"/>
    </source>
</evidence>
<proteinExistence type="predicted"/>
<feature type="domain" description="Rhamnogalacturonase A/B/Epimerase-like pectate lyase" evidence="1">
    <location>
        <begin position="91"/>
        <end position="311"/>
    </location>
</feature>
<accession>A0AAV8ATV2</accession>
<dbReference type="GO" id="GO:0016829">
    <property type="term" value="F:lyase activity"/>
    <property type="evidence" value="ECO:0007669"/>
    <property type="project" value="UniProtKB-KW"/>
</dbReference>
<dbReference type="Pfam" id="PF12708">
    <property type="entry name" value="Pect-lyase_RHGA_epim"/>
    <property type="match status" value="1"/>
</dbReference>
<dbReference type="GO" id="GO:0004650">
    <property type="term" value="F:polygalacturonase activity"/>
    <property type="evidence" value="ECO:0007669"/>
    <property type="project" value="InterPro"/>
</dbReference>
<dbReference type="InterPro" id="IPR012334">
    <property type="entry name" value="Pectin_lyas_fold"/>
</dbReference>
<keyword evidence="3" id="KW-1185">Reference proteome</keyword>
<dbReference type="InterPro" id="IPR006626">
    <property type="entry name" value="PbH1"/>
</dbReference>
<keyword evidence="2" id="KW-0456">Lyase</keyword>
<evidence type="ECO:0000313" key="3">
    <source>
        <dbReference type="Proteomes" id="UP001140206"/>
    </source>
</evidence>
<dbReference type="PANTHER" id="PTHR33928:SF7">
    <property type="entry name" value="POLYGALACTURONASE QRT3"/>
    <property type="match status" value="1"/>
</dbReference>
<dbReference type="AlphaFoldDB" id="A0AAV8ATV2"/>
<organism evidence="2 3">
    <name type="scientific">Rhynchospora pubera</name>
    <dbReference type="NCBI Taxonomy" id="906938"/>
    <lineage>
        <taxon>Eukaryota</taxon>
        <taxon>Viridiplantae</taxon>
        <taxon>Streptophyta</taxon>
        <taxon>Embryophyta</taxon>
        <taxon>Tracheophyta</taxon>
        <taxon>Spermatophyta</taxon>
        <taxon>Magnoliopsida</taxon>
        <taxon>Liliopsida</taxon>
        <taxon>Poales</taxon>
        <taxon>Cyperaceae</taxon>
        <taxon>Cyperoideae</taxon>
        <taxon>Rhynchosporeae</taxon>
        <taxon>Rhynchospora</taxon>
    </lineage>
</organism>
<dbReference type="InterPro" id="IPR039279">
    <property type="entry name" value="QRT3-like"/>
</dbReference>
<dbReference type="SMART" id="SM00710">
    <property type="entry name" value="PbH1"/>
    <property type="match status" value="4"/>
</dbReference>
<protein>
    <submittedName>
        <fullName evidence="2">Pectin lyase-like superfamily protein</fullName>
    </submittedName>
</protein>
<dbReference type="InterPro" id="IPR011050">
    <property type="entry name" value="Pectin_lyase_fold/virulence"/>
</dbReference>
<comment type="caution">
    <text evidence="2">The sequence shown here is derived from an EMBL/GenBank/DDBJ whole genome shotgun (WGS) entry which is preliminary data.</text>
</comment>
<dbReference type="EMBL" id="JAMFTS010005153">
    <property type="protein sequence ID" value="KAJ4733997.1"/>
    <property type="molecule type" value="Genomic_DNA"/>
</dbReference>
<dbReference type="Proteomes" id="UP001140206">
    <property type="component" value="Unassembled WGS sequence"/>
</dbReference>
<dbReference type="InterPro" id="IPR024535">
    <property type="entry name" value="RHGA/B-epi-like_pectate_lyase"/>
</dbReference>
<dbReference type="PANTHER" id="PTHR33928">
    <property type="entry name" value="POLYGALACTURONASE QRT3"/>
    <property type="match status" value="1"/>
</dbReference>
<gene>
    <name evidence="2" type="ORF">LUZ62_000081</name>
</gene>
<evidence type="ECO:0000313" key="2">
    <source>
        <dbReference type="EMBL" id="KAJ4733997.1"/>
    </source>
</evidence>
<name>A0AAV8ATV2_9POAL</name>
<sequence length="493" mass="52016">MMVFRKRGGGLGLERKMTPIGLVAFLVFLAVGSANAVPAVMGDWSHNSGHRNLIERRLENLKASLAAGPASSPGSSPKVSTEASNSRVYHVTSYGADATGSTDSTDAINKAISDAFKAPSDRILMAGIADLGGAEVHLDGGTYLISSPLTLPSSGGGNFRITGGSLLASDDFPTDRYLIELNSNSSSSSFLFEYITLKDLLLDSNYRGGGIAVVNSIRTTIDNCYIVHFMSDGIKVQGGHETYIRNCFLGQHITSGDDPGERNFTGTGINLMGPDNAVTDTVIFSAATGIMVTGQANTISGVHCYNKATGFGGVGIHLKTPGLIQTRIINCYMDYTSIVSEDPVLLHISGCYFLADANVVLRSVKGVIKAVNIVDNIFSGQNGGVDIVQLDESAGKFTTVDQVIVQGNVAQRMVLKSTSAISSVEGNGTTTWTVDFSSMLLFPDRIGHVQYSFHADSSFPSHALRNTTGNQVTIVSDIPVSAKVHVAVDQNGG</sequence>
<dbReference type="Gene3D" id="2.160.20.10">
    <property type="entry name" value="Single-stranded right-handed beta-helix, Pectin lyase-like"/>
    <property type="match status" value="1"/>
</dbReference>
<reference evidence="2" key="1">
    <citation type="submission" date="2022-08" db="EMBL/GenBank/DDBJ databases">
        <authorList>
            <person name="Marques A."/>
        </authorList>
    </citation>
    <scope>NUCLEOTIDE SEQUENCE</scope>
    <source>
        <strain evidence="2">RhyPub2mFocal</strain>
        <tissue evidence="2">Leaves</tissue>
    </source>
</reference>